<keyword evidence="5" id="KW-0547">Nucleotide-binding</keyword>
<reference evidence="10 12" key="1">
    <citation type="submission" date="2023-07" db="EMBL/GenBank/DDBJ databases">
        <title>Sorghum-associated microbial communities from plants grown in Nebraska, USA.</title>
        <authorList>
            <person name="Schachtman D."/>
        </authorList>
    </citation>
    <scope>NUCLEOTIDE SEQUENCE</scope>
    <source>
        <strain evidence="10">DS1006</strain>
        <strain evidence="11 12">DS1016</strain>
    </source>
</reference>
<dbReference type="GO" id="GO:0016887">
    <property type="term" value="F:ATP hydrolysis activity"/>
    <property type="evidence" value="ECO:0007669"/>
    <property type="project" value="InterPro"/>
</dbReference>
<keyword evidence="6" id="KW-0067">ATP-binding</keyword>
<evidence type="ECO:0000256" key="6">
    <source>
        <dbReference type="ARBA" id="ARBA00022840"/>
    </source>
</evidence>
<dbReference type="InterPro" id="IPR050107">
    <property type="entry name" value="ABC_carbohydrate_import_ATPase"/>
</dbReference>
<protein>
    <submittedName>
        <fullName evidence="10">ABC-type sugar transport system ATPase subunit</fullName>
    </submittedName>
</protein>
<keyword evidence="3 10" id="KW-0762">Sugar transport</keyword>
<gene>
    <name evidence="10" type="ORF">J2S90_004889</name>
    <name evidence="11" type="ORF">J2S93_004888</name>
</gene>
<dbReference type="Proteomes" id="UP001242995">
    <property type="component" value="Unassembled WGS sequence"/>
</dbReference>
<evidence type="ECO:0000256" key="2">
    <source>
        <dbReference type="ARBA" id="ARBA00022475"/>
    </source>
</evidence>
<keyword evidence="1" id="KW-0813">Transport</keyword>
<evidence type="ECO:0000313" key="13">
    <source>
        <dbReference type="Proteomes" id="UP001242995"/>
    </source>
</evidence>
<organism evidence="10 13">
    <name type="scientific">Arthrobacter bambusae</name>
    <dbReference type="NCBI Taxonomy" id="1338426"/>
    <lineage>
        <taxon>Bacteria</taxon>
        <taxon>Bacillati</taxon>
        <taxon>Actinomycetota</taxon>
        <taxon>Actinomycetes</taxon>
        <taxon>Micrococcales</taxon>
        <taxon>Micrococcaceae</taxon>
        <taxon>Arthrobacter</taxon>
    </lineage>
</organism>
<evidence type="ECO:0000256" key="1">
    <source>
        <dbReference type="ARBA" id="ARBA00022448"/>
    </source>
</evidence>
<dbReference type="InterPro" id="IPR017871">
    <property type="entry name" value="ABC_transporter-like_CS"/>
</dbReference>
<keyword evidence="2" id="KW-1003">Cell membrane</keyword>
<dbReference type="Proteomes" id="UP001230951">
    <property type="component" value="Unassembled WGS sequence"/>
</dbReference>
<evidence type="ECO:0000313" key="11">
    <source>
        <dbReference type="EMBL" id="MDQ0183426.1"/>
    </source>
</evidence>
<dbReference type="SMART" id="SM00382">
    <property type="entry name" value="AAA"/>
    <property type="match status" value="1"/>
</dbReference>
<evidence type="ECO:0000256" key="7">
    <source>
        <dbReference type="ARBA" id="ARBA00022967"/>
    </source>
</evidence>
<keyword evidence="7" id="KW-1278">Translocase</keyword>
<evidence type="ECO:0000313" key="12">
    <source>
        <dbReference type="Proteomes" id="UP001230951"/>
    </source>
</evidence>
<dbReference type="CDD" id="cd03215">
    <property type="entry name" value="ABC_Carb_Monos_II"/>
    <property type="match status" value="1"/>
</dbReference>
<keyword evidence="4" id="KW-0677">Repeat</keyword>
<evidence type="ECO:0000256" key="3">
    <source>
        <dbReference type="ARBA" id="ARBA00022597"/>
    </source>
</evidence>
<dbReference type="Pfam" id="PF00005">
    <property type="entry name" value="ABC_tran"/>
    <property type="match status" value="1"/>
</dbReference>
<evidence type="ECO:0000256" key="8">
    <source>
        <dbReference type="ARBA" id="ARBA00023136"/>
    </source>
</evidence>
<feature type="domain" description="ABC transporter" evidence="9">
    <location>
        <begin position="133"/>
        <end position="374"/>
    </location>
</feature>
<dbReference type="PROSITE" id="PS00211">
    <property type="entry name" value="ABC_TRANSPORTER_1"/>
    <property type="match status" value="1"/>
</dbReference>
<dbReference type="SUPFAM" id="SSF52540">
    <property type="entry name" value="P-loop containing nucleoside triphosphate hydrolases"/>
    <property type="match status" value="2"/>
</dbReference>
<keyword evidence="8" id="KW-0472">Membrane</keyword>
<dbReference type="InterPro" id="IPR003439">
    <property type="entry name" value="ABC_transporter-like_ATP-bd"/>
</dbReference>
<dbReference type="InterPro" id="IPR003593">
    <property type="entry name" value="AAA+_ATPase"/>
</dbReference>
<accession>A0AAW8DNG2</accession>
<name>A0AAW8DNG2_9MICC</name>
<dbReference type="PANTHER" id="PTHR43790:SF3">
    <property type="entry name" value="D-ALLOSE IMPORT ATP-BINDING PROTEIN ALSA-RELATED"/>
    <property type="match status" value="1"/>
</dbReference>
<dbReference type="Gene3D" id="3.40.50.300">
    <property type="entry name" value="P-loop containing nucleotide triphosphate hydrolases"/>
    <property type="match status" value="2"/>
</dbReference>
<keyword evidence="12" id="KW-1185">Reference proteome</keyword>
<evidence type="ECO:0000256" key="5">
    <source>
        <dbReference type="ARBA" id="ARBA00022741"/>
    </source>
</evidence>
<dbReference type="PANTHER" id="PTHR43790">
    <property type="entry name" value="CARBOHYDRATE TRANSPORT ATP-BINDING PROTEIN MG119-RELATED"/>
    <property type="match status" value="1"/>
</dbReference>
<evidence type="ECO:0000313" key="10">
    <source>
        <dbReference type="EMBL" id="MDP9907894.1"/>
    </source>
</evidence>
<dbReference type="EMBL" id="JAUSRG010000032">
    <property type="protein sequence ID" value="MDP9907894.1"/>
    <property type="molecule type" value="Genomic_DNA"/>
</dbReference>
<proteinExistence type="predicted"/>
<dbReference type="EMBL" id="JAUSTF010000027">
    <property type="protein sequence ID" value="MDQ0183426.1"/>
    <property type="molecule type" value="Genomic_DNA"/>
</dbReference>
<sequence>MNEALGRAGARFTPDSLADSMTVSELRLVQIAQQLLKPGSVLLLDEPTAVLSEPDSERLLDTIRDLHSHGRAVIYISHRLDEVLEISDRITVLRDGKVVASYARGEVTRSELVEVMARKRGTTQAVIDKREKSYGPELFRLQNVECRGAFLDTLTAHGGQIVGLTGIQGSGYSELVHAIAGWVPRTGTVEVDGRPISAGSVLAARAAGIALVPAQREAAVVGSSTVRQNIVLSPLSKTKDHEWFTRMGFRRPTQEKSIARRYIDELQIHPRDAEATAGSLSGGNQQKVALARLLESNARVMIVEEPTQGIDVNAKREIIALLRRAAERPDRTVIVASAEFDELLEIADVIHVMKLGRPSASYPNHEATYNRMLHDALP</sequence>
<dbReference type="InterPro" id="IPR027417">
    <property type="entry name" value="P-loop_NTPase"/>
</dbReference>
<comment type="caution">
    <text evidence="10">The sequence shown here is derived from an EMBL/GenBank/DDBJ whole genome shotgun (WGS) entry which is preliminary data.</text>
</comment>
<dbReference type="PROSITE" id="PS50893">
    <property type="entry name" value="ABC_TRANSPORTER_2"/>
    <property type="match status" value="1"/>
</dbReference>
<dbReference type="AlphaFoldDB" id="A0AAW8DNG2"/>
<dbReference type="GO" id="GO:0005524">
    <property type="term" value="F:ATP binding"/>
    <property type="evidence" value="ECO:0007669"/>
    <property type="project" value="UniProtKB-KW"/>
</dbReference>
<evidence type="ECO:0000259" key="9">
    <source>
        <dbReference type="PROSITE" id="PS50893"/>
    </source>
</evidence>
<evidence type="ECO:0000256" key="4">
    <source>
        <dbReference type="ARBA" id="ARBA00022737"/>
    </source>
</evidence>